<dbReference type="STRING" id="796620.VIBC2010_04599"/>
<keyword evidence="1" id="KW-0472">Membrane</keyword>
<dbReference type="EMBL" id="AEIU01000074">
    <property type="protein sequence ID" value="EFP96428.1"/>
    <property type="molecule type" value="Genomic_DNA"/>
</dbReference>
<evidence type="ECO:0000313" key="2">
    <source>
        <dbReference type="EMBL" id="EFP96428.1"/>
    </source>
</evidence>
<reference evidence="2 3" key="1">
    <citation type="journal article" date="2012" name="Int. J. Syst. Evol. Microbiol.">
        <title>Vibrio caribbeanicus sp. nov., isolated from the marine sponge Scleritoderma cyanea.</title>
        <authorList>
            <person name="Hoffmann M."/>
            <person name="Monday S.R."/>
            <person name="Allard M.W."/>
            <person name="Strain E.A."/>
            <person name="Whittaker P."/>
            <person name="Naum M."/>
            <person name="McCarthy P.J."/>
            <person name="Lopez J.V."/>
            <person name="Fischer M."/>
            <person name="Brown E.W."/>
        </authorList>
    </citation>
    <scope>NUCLEOTIDE SEQUENCE [LARGE SCALE GENOMIC DNA]</scope>
    <source>
        <strain evidence="2 3">ATCC BAA-2122</strain>
    </source>
</reference>
<organism evidence="2 3">
    <name type="scientific">Vibrio caribbeanicus ATCC BAA-2122</name>
    <dbReference type="NCBI Taxonomy" id="796620"/>
    <lineage>
        <taxon>Bacteria</taxon>
        <taxon>Pseudomonadati</taxon>
        <taxon>Pseudomonadota</taxon>
        <taxon>Gammaproteobacteria</taxon>
        <taxon>Vibrionales</taxon>
        <taxon>Vibrionaceae</taxon>
        <taxon>Vibrio</taxon>
    </lineage>
</organism>
<evidence type="ECO:0000313" key="3">
    <source>
        <dbReference type="Proteomes" id="UP000002943"/>
    </source>
</evidence>
<feature type="transmembrane region" description="Helical" evidence="1">
    <location>
        <begin position="124"/>
        <end position="142"/>
    </location>
</feature>
<comment type="caution">
    <text evidence="2">The sequence shown here is derived from an EMBL/GenBank/DDBJ whole genome shotgun (WGS) entry which is preliminary data.</text>
</comment>
<dbReference type="AlphaFoldDB" id="E3BK43"/>
<dbReference type="Proteomes" id="UP000002943">
    <property type="component" value="Unassembled WGS sequence"/>
</dbReference>
<sequence length="145" mass="16325">MYGLGYLGLIPFIVGVVSYATQINIKEIGGDHLFVSYSIIIFTFLAGVLWGNGIYQASGTGARLALIMSNVFALTSWAMLFIISEHNILIVTGLAIGYLAIWFIERSNRHRFANKLDEYDMMRFRLTVGVVFLHLVMLLFLLQRA</sequence>
<name>E3BK43_9VIBR</name>
<feature type="transmembrane region" description="Helical" evidence="1">
    <location>
        <begin position="6"/>
        <end position="25"/>
    </location>
</feature>
<keyword evidence="1" id="KW-1133">Transmembrane helix</keyword>
<protein>
    <recommendedName>
        <fullName evidence="4">DUF3429 domain-containing protein</fullName>
    </recommendedName>
</protein>
<gene>
    <name evidence="2" type="ORF">VIBC2010_04599</name>
</gene>
<accession>E3BK43</accession>
<feature type="transmembrane region" description="Helical" evidence="1">
    <location>
        <begin position="32"/>
        <end position="50"/>
    </location>
</feature>
<keyword evidence="1" id="KW-0812">Transmembrane</keyword>
<evidence type="ECO:0000256" key="1">
    <source>
        <dbReference type="SAM" id="Phobius"/>
    </source>
</evidence>
<dbReference type="eggNOG" id="ENOG5033AJV">
    <property type="taxonomic scope" value="Bacteria"/>
</dbReference>
<feature type="transmembrane region" description="Helical" evidence="1">
    <location>
        <begin position="88"/>
        <end position="104"/>
    </location>
</feature>
<dbReference type="InterPro" id="IPR021836">
    <property type="entry name" value="DUF3429"/>
</dbReference>
<dbReference type="Pfam" id="PF11911">
    <property type="entry name" value="DUF3429"/>
    <property type="match status" value="1"/>
</dbReference>
<proteinExistence type="predicted"/>
<feature type="transmembrane region" description="Helical" evidence="1">
    <location>
        <begin position="62"/>
        <end position="83"/>
    </location>
</feature>
<keyword evidence="3" id="KW-1185">Reference proteome</keyword>
<evidence type="ECO:0008006" key="4">
    <source>
        <dbReference type="Google" id="ProtNLM"/>
    </source>
</evidence>